<feature type="domain" description="Radical SAM core" evidence="6">
    <location>
        <begin position="112"/>
        <end position="332"/>
    </location>
</feature>
<dbReference type="Pfam" id="PF04055">
    <property type="entry name" value="Radical_SAM"/>
    <property type="match status" value="1"/>
</dbReference>
<dbReference type="EMBL" id="QWIV01000015">
    <property type="protein sequence ID" value="RMZ58125.1"/>
    <property type="molecule type" value="Genomic_DNA"/>
</dbReference>
<dbReference type="SFLD" id="SFLDG01067">
    <property type="entry name" value="SPASM/twitch_domain_containing"/>
    <property type="match status" value="1"/>
</dbReference>
<evidence type="ECO:0000313" key="8">
    <source>
        <dbReference type="Proteomes" id="UP000267524"/>
    </source>
</evidence>
<dbReference type="SUPFAM" id="SSF102114">
    <property type="entry name" value="Radical SAM enzymes"/>
    <property type="match status" value="1"/>
</dbReference>
<organism evidence="7 8">
    <name type="scientific">Chryseobacterium nematophagum</name>
    <dbReference type="NCBI Taxonomy" id="2305228"/>
    <lineage>
        <taxon>Bacteria</taxon>
        <taxon>Pseudomonadati</taxon>
        <taxon>Bacteroidota</taxon>
        <taxon>Flavobacteriia</taxon>
        <taxon>Flavobacteriales</taxon>
        <taxon>Weeksellaceae</taxon>
        <taxon>Chryseobacterium group</taxon>
        <taxon>Chryseobacterium</taxon>
    </lineage>
</organism>
<dbReference type="InterPro" id="IPR058240">
    <property type="entry name" value="rSAM_sf"/>
</dbReference>
<accession>A0A3M7L7Y5</accession>
<dbReference type="GO" id="GO:0051536">
    <property type="term" value="F:iron-sulfur cluster binding"/>
    <property type="evidence" value="ECO:0007669"/>
    <property type="project" value="UniProtKB-KW"/>
</dbReference>
<evidence type="ECO:0000256" key="1">
    <source>
        <dbReference type="ARBA" id="ARBA00001966"/>
    </source>
</evidence>
<dbReference type="PROSITE" id="PS51918">
    <property type="entry name" value="RADICAL_SAM"/>
    <property type="match status" value="1"/>
</dbReference>
<keyword evidence="4" id="KW-0408">Iron</keyword>
<dbReference type="RefSeq" id="WP_122548567.1">
    <property type="nucleotide sequence ID" value="NZ_QWIV01000015.1"/>
</dbReference>
<protein>
    <submittedName>
        <fullName evidence="7">Radical SAM protein</fullName>
    </submittedName>
</protein>
<dbReference type="Proteomes" id="UP000267524">
    <property type="component" value="Unassembled WGS sequence"/>
</dbReference>
<comment type="caution">
    <text evidence="7">The sequence shown here is derived from an EMBL/GenBank/DDBJ whole genome shotgun (WGS) entry which is preliminary data.</text>
</comment>
<keyword evidence="3" id="KW-0479">Metal-binding</keyword>
<keyword evidence="5" id="KW-0411">Iron-sulfur</keyword>
<evidence type="ECO:0000256" key="2">
    <source>
        <dbReference type="ARBA" id="ARBA00022691"/>
    </source>
</evidence>
<dbReference type="Gene3D" id="3.20.20.70">
    <property type="entry name" value="Aldolase class I"/>
    <property type="match status" value="1"/>
</dbReference>
<keyword evidence="2" id="KW-0949">S-adenosyl-L-methionine</keyword>
<comment type="cofactor">
    <cofactor evidence="1">
        <name>[4Fe-4S] cluster</name>
        <dbReference type="ChEBI" id="CHEBI:49883"/>
    </cofactor>
</comment>
<dbReference type="GO" id="GO:0046872">
    <property type="term" value="F:metal ion binding"/>
    <property type="evidence" value="ECO:0007669"/>
    <property type="project" value="UniProtKB-KW"/>
</dbReference>
<dbReference type="InterPro" id="IPR007197">
    <property type="entry name" value="rSAM"/>
</dbReference>
<evidence type="ECO:0000256" key="3">
    <source>
        <dbReference type="ARBA" id="ARBA00022723"/>
    </source>
</evidence>
<name>A0A3M7L7Y5_9FLAO</name>
<dbReference type="InterPro" id="IPR050377">
    <property type="entry name" value="Radical_SAM_PqqE_MftC-like"/>
</dbReference>
<evidence type="ECO:0000256" key="5">
    <source>
        <dbReference type="ARBA" id="ARBA00023014"/>
    </source>
</evidence>
<dbReference type="InterPro" id="IPR013785">
    <property type="entry name" value="Aldolase_TIM"/>
</dbReference>
<gene>
    <name evidence="7" type="ORF">D1632_17720</name>
</gene>
<dbReference type="PANTHER" id="PTHR11228">
    <property type="entry name" value="RADICAL SAM DOMAIN PROTEIN"/>
    <property type="match status" value="1"/>
</dbReference>
<dbReference type="CDD" id="cd01335">
    <property type="entry name" value="Radical_SAM"/>
    <property type="match status" value="1"/>
</dbReference>
<dbReference type="AlphaFoldDB" id="A0A3M7L7Y5"/>
<evidence type="ECO:0000259" key="6">
    <source>
        <dbReference type="PROSITE" id="PS51918"/>
    </source>
</evidence>
<dbReference type="SFLD" id="SFLDS00029">
    <property type="entry name" value="Radical_SAM"/>
    <property type="match status" value="1"/>
</dbReference>
<proteinExistence type="predicted"/>
<reference evidence="7 8" key="1">
    <citation type="submission" date="2018-08" db="EMBL/GenBank/DDBJ databases">
        <title>Chryseobacterium nematophagum: a novel matrix digesting pathogen of nematodes.</title>
        <authorList>
            <person name="Page A."/>
            <person name="Roberts M."/>
            <person name="Felix M.-A."/>
            <person name="Weir W."/>
        </authorList>
    </citation>
    <scope>NUCLEOTIDE SEQUENCE [LARGE SCALE GENOMIC DNA]</scope>
    <source>
        <strain evidence="7 8">JUb275</strain>
    </source>
</reference>
<keyword evidence="8" id="KW-1185">Reference proteome</keyword>
<dbReference type="PANTHER" id="PTHR11228:SF7">
    <property type="entry name" value="PQQA PEPTIDE CYCLASE"/>
    <property type="match status" value="1"/>
</dbReference>
<evidence type="ECO:0000256" key="4">
    <source>
        <dbReference type="ARBA" id="ARBA00023004"/>
    </source>
</evidence>
<evidence type="ECO:0000313" key="7">
    <source>
        <dbReference type="EMBL" id="RMZ58125.1"/>
    </source>
</evidence>
<sequence length="433" mass="49995">MEKLILHSQLKIRKESFGCIVLINKRRSVRFFNKLGYQIILALKSPKNIVEIYEKISEDFDISKVTLEEIESFVNLLKRVDICVDFKNQDSVDEPIFYFEDIPDEAFSDEYFYSPLGVEIESTNKCARECSYCSYFSNPRVDISQELTVEQWLPIIKNISDSGVYYVRFTGGDPFTRRKDLLEMVAYADSLGLMVSIGSDLTLTTEEDIIYLSQLKNFVFLQTTLDGSTKEICEQYRGKGNFLKVMKGMELLQKHNVPFIVGTVLTKYNKDDIYNIGKLISPYEPLGYSFAPLYIAGRALNLEKDMPNNEELYQANLLLKQLVDDKIIKPADSAWQEIVNDVDEEVFRGLINDQPLLTRTGERLMRITPQGLCYVSVKLKRVDVENNHEWDAGNIIGRDLIHVWQESDNMNKWRSLTTADNYFGKTVNIKELL</sequence>
<dbReference type="GO" id="GO:0003824">
    <property type="term" value="F:catalytic activity"/>
    <property type="evidence" value="ECO:0007669"/>
    <property type="project" value="InterPro"/>
</dbReference>